<dbReference type="PROSITE" id="PS51819">
    <property type="entry name" value="VOC"/>
    <property type="match status" value="1"/>
</dbReference>
<dbReference type="Proteomes" id="UP000317839">
    <property type="component" value="Unassembled WGS sequence"/>
</dbReference>
<comment type="caution">
    <text evidence="2">The sequence shown here is derived from an EMBL/GenBank/DDBJ whole genome shotgun (WGS) entry which is preliminary data.</text>
</comment>
<dbReference type="SUPFAM" id="SSF54593">
    <property type="entry name" value="Glyoxalase/Bleomycin resistance protein/Dihydroxybiphenyl dioxygenase"/>
    <property type="match status" value="1"/>
</dbReference>
<dbReference type="Gene3D" id="3.10.180.10">
    <property type="entry name" value="2,3-Dihydroxybiphenyl 1,2-Dioxygenase, domain 1"/>
    <property type="match status" value="1"/>
</dbReference>
<dbReference type="OrthoDB" id="9792323at2"/>
<dbReference type="Pfam" id="PF00903">
    <property type="entry name" value="Glyoxalase"/>
    <property type="match status" value="1"/>
</dbReference>
<protein>
    <submittedName>
        <fullName evidence="2">VOC family protein</fullName>
    </submittedName>
</protein>
<name>A0A545T9V2_9GAMM</name>
<accession>A0A545T9V2</accession>
<sequence>MSNHNKINYIEFQVSNIAKTKAFFEQVFGWSFTDYGEEYCAINDAGIDAGFYISDNQMRAESGSALIVLYSEDLATTQTRIEQAGGEISKPIFSFPGGRRFHFLDVNGNEFAVWSE</sequence>
<dbReference type="InterPro" id="IPR004360">
    <property type="entry name" value="Glyas_Fos-R_dOase_dom"/>
</dbReference>
<dbReference type="InterPro" id="IPR052164">
    <property type="entry name" value="Anthracycline_SecMetBiosynth"/>
</dbReference>
<dbReference type="EMBL" id="VIKR01000003">
    <property type="protein sequence ID" value="TQV73992.1"/>
    <property type="molecule type" value="Genomic_DNA"/>
</dbReference>
<evidence type="ECO:0000313" key="3">
    <source>
        <dbReference type="Proteomes" id="UP000317839"/>
    </source>
</evidence>
<organism evidence="2 3">
    <name type="scientific">Aliikangiella marina</name>
    <dbReference type="NCBI Taxonomy" id="1712262"/>
    <lineage>
        <taxon>Bacteria</taxon>
        <taxon>Pseudomonadati</taxon>
        <taxon>Pseudomonadota</taxon>
        <taxon>Gammaproteobacteria</taxon>
        <taxon>Oceanospirillales</taxon>
        <taxon>Pleioneaceae</taxon>
        <taxon>Aliikangiella</taxon>
    </lineage>
</organism>
<dbReference type="CDD" id="cd07247">
    <property type="entry name" value="SgaA_N_like"/>
    <property type="match status" value="1"/>
</dbReference>
<dbReference type="PANTHER" id="PTHR33993">
    <property type="entry name" value="GLYOXALASE-RELATED"/>
    <property type="match status" value="1"/>
</dbReference>
<feature type="domain" description="VOC" evidence="1">
    <location>
        <begin position="6"/>
        <end position="116"/>
    </location>
</feature>
<dbReference type="InterPro" id="IPR029068">
    <property type="entry name" value="Glyas_Bleomycin-R_OHBP_Dase"/>
</dbReference>
<evidence type="ECO:0000313" key="2">
    <source>
        <dbReference type="EMBL" id="TQV73992.1"/>
    </source>
</evidence>
<proteinExistence type="predicted"/>
<evidence type="ECO:0000259" key="1">
    <source>
        <dbReference type="PROSITE" id="PS51819"/>
    </source>
</evidence>
<dbReference type="RefSeq" id="WP_142942699.1">
    <property type="nucleotide sequence ID" value="NZ_VIKR01000003.1"/>
</dbReference>
<gene>
    <name evidence="2" type="ORF">FLL45_14115</name>
</gene>
<reference evidence="2 3" key="1">
    <citation type="submission" date="2019-06" db="EMBL/GenBank/DDBJ databases">
        <title>Draft genome of Aliikangiella marina GYP-15.</title>
        <authorList>
            <person name="Wang G."/>
        </authorList>
    </citation>
    <scope>NUCLEOTIDE SEQUENCE [LARGE SCALE GENOMIC DNA]</scope>
    <source>
        <strain evidence="2 3">GYP-15</strain>
    </source>
</reference>
<dbReference type="AlphaFoldDB" id="A0A545T9V2"/>
<dbReference type="PANTHER" id="PTHR33993:SF1">
    <property type="entry name" value="GLYOXALASE FAMILY PROTEIN"/>
    <property type="match status" value="1"/>
</dbReference>
<dbReference type="InterPro" id="IPR037523">
    <property type="entry name" value="VOC_core"/>
</dbReference>
<keyword evidence="3" id="KW-1185">Reference proteome</keyword>